<gene>
    <name evidence="1" type="ORF">CRV2_00004927</name>
</gene>
<organism evidence="1 2">
    <name type="scientific">Clonostachys rosea f. rosea IK726</name>
    <dbReference type="NCBI Taxonomy" id="1349383"/>
    <lineage>
        <taxon>Eukaryota</taxon>
        <taxon>Fungi</taxon>
        <taxon>Dikarya</taxon>
        <taxon>Ascomycota</taxon>
        <taxon>Pezizomycotina</taxon>
        <taxon>Sordariomycetes</taxon>
        <taxon>Hypocreomycetidae</taxon>
        <taxon>Hypocreales</taxon>
        <taxon>Bionectriaceae</taxon>
        <taxon>Clonostachys</taxon>
    </lineage>
</organism>
<dbReference type="Proteomes" id="UP000836387">
    <property type="component" value="Unassembled WGS sequence"/>
</dbReference>
<keyword evidence="2" id="KW-1185">Reference proteome</keyword>
<comment type="caution">
    <text evidence="1">The sequence shown here is derived from an EMBL/GenBank/DDBJ whole genome shotgun (WGS) entry which is preliminary data.</text>
</comment>
<accession>A0ACA9TYN0</accession>
<sequence length="83" mass="9327">MGEAIPPNTTLTANNWAANRSALNFHVPDEMVPERWIHPRPTEYQDEDRAAMKPFSFGPSDRRNVPVEKGVYVLDKATTGGEM</sequence>
<dbReference type="EMBL" id="CADEHS020000010">
    <property type="protein sequence ID" value="CAG9946048.1"/>
    <property type="molecule type" value="Genomic_DNA"/>
</dbReference>
<protein>
    <submittedName>
        <fullName evidence="1">Uncharacterized protein</fullName>
    </submittedName>
</protein>
<evidence type="ECO:0000313" key="1">
    <source>
        <dbReference type="EMBL" id="CAG9946048.1"/>
    </source>
</evidence>
<reference evidence="1" key="1">
    <citation type="submission" date="2020-04" db="EMBL/GenBank/DDBJ databases">
        <authorList>
            <person name="Broberg M."/>
        </authorList>
    </citation>
    <scope>NUCLEOTIDE SEQUENCE</scope>
</reference>
<name>A0ACA9TYN0_BIOOC</name>
<reference evidence="1" key="2">
    <citation type="submission" date="2021-10" db="EMBL/GenBank/DDBJ databases">
        <authorList>
            <person name="Piombo E."/>
        </authorList>
    </citation>
    <scope>NUCLEOTIDE SEQUENCE</scope>
</reference>
<proteinExistence type="predicted"/>
<evidence type="ECO:0000313" key="2">
    <source>
        <dbReference type="Proteomes" id="UP000836387"/>
    </source>
</evidence>